<feature type="compositionally biased region" description="Basic residues" evidence="1">
    <location>
        <begin position="1"/>
        <end position="15"/>
    </location>
</feature>
<dbReference type="InterPro" id="IPR011989">
    <property type="entry name" value="ARM-like"/>
</dbReference>
<organism evidence="3 4">
    <name type="scientific">Anaeramoeba ignava</name>
    <name type="common">Anaerobic marine amoeba</name>
    <dbReference type="NCBI Taxonomy" id="1746090"/>
    <lineage>
        <taxon>Eukaryota</taxon>
        <taxon>Metamonada</taxon>
        <taxon>Anaeramoebidae</taxon>
        <taxon>Anaeramoeba</taxon>
    </lineage>
</organism>
<feature type="compositionally biased region" description="Low complexity" evidence="1">
    <location>
        <begin position="693"/>
        <end position="703"/>
    </location>
</feature>
<proteinExistence type="predicted"/>
<dbReference type="EMBL" id="JAPDFW010000070">
    <property type="protein sequence ID" value="KAJ5074422.1"/>
    <property type="molecule type" value="Genomic_DNA"/>
</dbReference>
<dbReference type="OrthoDB" id="46159at2759"/>
<protein>
    <submittedName>
        <fullName evidence="3">Clip-associating protein</fullName>
    </submittedName>
</protein>
<dbReference type="GO" id="GO:0005819">
    <property type="term" value="C:spindle"/>
    <property type="evidence" value="ECO:0007669"/>
    <property type="project" value="UniProtKB-ARBA"/>
</dbReference>
<sequence>MITKGKKKPAIKKTRKEGEKKPLEGVDWSTIGSKYGAKTIPDNNDLENKIKELEEQMHSTEWETRKEALIEIHRLLNGNEGGEMGGLWNELRRLRGVLTDLIGEERSAIVKHACYVVSHMSRLMKNEFAFFFEGGIFTALNKRVVSSIQIIAESATICTKQVIKQTTASKIIPVVADVIHTSRSSEQRECNAEYMRLIIRNWDKNVLDEFIKDVDQAISDSLADAREKSRRSGRLSFWEFSRHFPSRCKEMFLRLDQKTRAAVLAQKHTENNERNKLFSLIEAFQPQKSSKSDRNSKDHLRSHSLAPPKNAKTKSVGVKKTPMQRVKKSIRLRKGPLSEFSQGAAPLTEANVSKLHKSTKSRAKIQSAISQVSIRSGSSSNAPKDPQSQKAQAELENIVKQAKSDKSNTSSNALLQLLEIAKQEDRPELVDKTSFRKCLSGVIALLSSPQSKIRLLSVKIVRTLVDNYTYNFQKYLQSTLAALIPIFVDKKDNLRDEVRDLFDLVRSCFGSSVLIPSIVAVLEKSQQSLRPTILDLMLVVFQEDTDKFFDDSGAAKSVISTLRPLAKLSNLETKRKLKKLVQIMAKKNPTDLNIQISALPLDEQKLFSSFIRERTSPTKSVKRVAKIKTSKSPKTQTTSSLNPIKKEPTLALKSTKSFSNKKPSQKSSLSNLSAKSLVPKKKSPTNQTDSQKKTLTQKQSKLTQLKKKPTVKKLSKTTSNSVNAKSSLGLKNPQKTKKSQKKKNSETTQNNQNEQDQENSQAFMDDDMVNSISALLMALTDSSARKESLRTLITFSEEHIEQVWDKTFAVIVFHLLNLFIDEDKSLQDDILSLTNKLVKNQSEYFKPCTTEIIRRFLEGCSALDESRCVSNNEFIYSIIDALDPVMSVKALIPFLSHDVFPVIFSAVSFLAKFVPLLSSDTLNEMMSSLFPPLKKLLTDSSNPEIRRVVIFTFVEFFRVLGKDFQEFLKNSLDQKHLRLIHSYLTKDRK</sequence>
<feature type="compositionally biased region" description="Low complexity" evidence="1">
    <location>
        <begin position="660"/>
        <end position="677"/>
    </location>
</feature>
<dbReference type="InterPro" id="IPR024395">
    <property type="entry name" value="CLASP_N_dom"/>
</dbReference>
<feature type="domain" description="TOG" evidence="2">
    <location>
        <begin position="756"/>
        <end position="989"/>
    </location>
</feature>
<feature type="region of interest" description="Disordered" evidence="1">
    <location>
        <begin position="284"/>
        <end position="337"/>
    </location>
</feature>
<evidence type="ECO:0000256" key="1">
    <source>
        <dbReference type="SAM" id="MobiDB-lite"/>
    </source>
</evidence>
<dbReference type="SUPFAM" id="SSF48371">
    <property type="entry name" value="ARM repeat"/>
    <property type="match status" value="1"/>
</dbReference>
<dbReference type="OMA" id="KMRHNWL"/>
<dbReference type="PANTHER" id="PTHR21567:SF9">
    <property type="entry name" value="CLIP-ASSOCIATING PROTEIN"/>
    <property type="match status" value="1"/>
</dbReference>
<dbReference type="InterPro" id="IPR034085">
    <property type="entry name" value="TOG"/>
</dbReference>
<feature type="region of interest" description="Disordered" evidence="1">
    <location>
        <begin position="352"/>
        <end position="393"/>
    </location>
</feature>
<dbReference type="Gene3D" id="1.25.10.10">
    <property type="entry name" value="Leucine-rich Repeat Variant"/>
    <property type="match status" value="3"/>
</dbReference>
<feature type="domain" description="TOG" evidence="2">
    <location>
        <begin position="380"/>
        <end position="621"/>
    </location>
</feature>
<evidence type="ECO:0000313" key="4">
    <source>
        <dbReference type="Proteomes" id="UP001149090"/>
    </source>
</evidence>
<feature type="compositionally biased region" description="Basic residues" evidence="1">
    <location>
        <begin position="620"/>
        <end position="631"/>
    </location>
</feature>
<feature type="region of interest" description="Disordered" evidence="1">
    <location>
        <begin position="1"/>
        <end position="24"/>
    </location>
</feature>
<feature type="compositionally biased region" description="Low complexity" evidence="1">
    <location>
        <begin position="746"/>
        <end position="760"/>
    </location>
</feature>
<reference evidence="3" key="1">
    <citation type="submission" date="2022-10" db="EMBL/GenBank/DDBJ databases">
        <title>Novel sulphate-reducing endosymbionts in the free-living metamonad Anaeramoeba.</title>
        <authorList>
            <person name="Jerlstrom-Hultqvist J."/>
            <person name="Cepicka I."/>
            <person name="Gallot-Lavallee L."/>
            <person name="Salas-Leiva D."/>
            <person name="Curtis B.A."/>
            <person name="Zahonova K."/>
            <person name="Pipaliya S."/>
            <person name="Dacks J."/>
            <person name="Roger A.J."/>
        </authorList>
    </citation>
    <scope>NUCLEOTIDE SEQUENCE</scope>
    <source>
        <strain evidence="3">BMAN</strain>
    </source>
</reference>
<dbReference type="GO" id="GO:0000278">
    <property type="term" value="P:mitotic cell cycle"/>
    <property type="evidence" value="ECO:0007669"/>
    <property type="project" value="UniProtKB-ARBA"/>
</dbReference>
<accession>A0A9Q0LKC2</accession>
<dbReference type="AlphaFoldDB" id="A0A9Q0LKC2"/>
<dbReference type="GO" id="GO:0005881">
    <property type="term" value="C:cytoplasmic microtubule"/>
    <property type="evidence" value="ECO:0007669"/>
    <property type="project" value="TreeGrafter"/>
</dbReference>
<dbReference type="Pfam" id="PF12348">
    <property type="entry name" value="CLASP_N"/>
    <property type="match status" value="1"/>
</dbReference>
<dbReference type="GO" id="GO:0000226">
    <property type="term" value="P:microtubule cytoskeleton organization"/>
    <property type="evidence" value="ECO:0007669"/>
    <property type="project" value="TreeGrafter"/>
</dbReference>
<gene>
    <name evidence="3" type="ORF">M0811_01053</name>
</gene>
<feature type="compositionally biased region" description="Basic residues" evidence="1">
    <location>
        <begin position="325"/>
        <end position="334"/>
    </location>
</feature>
<feature type="region of interest" description="Disordered" evidence="1">
    <location>
        <begin position="620"/>
        <end position="760"/>
    </location>
</feature>
<comment type="caution">
    <text evidence="3">The sequence shown here is derived from an EMBL/GenBank/DDBJ whole genome shotgun (WGS) entry which is preliminary data.</text>
</comment>
<dbReference type="SMART" id="SM01349">
    <property type="entry name" value="TOG"/>
    <property type="match status" value="3"/>
</dbReference>
<feature type="compositionally biased region" description="Basic and acidic residues" evidence="1">
    <location>
        <begin position="290"/>
        <end position="301"/>
    </location>
</feature>
<keyword evidence="4" id="KW-1185">Reference proteome</keyword>
<dbReference type="PANTHER" id="PTHR21567">
    <property type="entry name" value="CLASP"/>
    <property type="match status" value="1"/>
</dbReference>
<dbReference type="InterPro" id="IPR016024">
    <property type="entry name" value="ARM-type_fold"/>
</dbReference>
<name>A0A9Q0LKC2_ANAIG</name>
<feature type="domain" description="TOG" evidence="2">
    <location>
        <begin position="39"/>
        <end position="275"/>
    </location>
</feature>
<feature type="compositionally biased region" description="Basic residues" evidence="1">
    <location>
        <begin position="354"/>
        <end position="363"/>
    </location>
</feature>
<feature type="compositionally biased region" description="Basic residues" evidence="1">
    <location>
        <begin position="704"/>
        <end position="715"/>
    </location>
</feature>
<evidence type="ECO:0000313" key="3">
    <source>
        <dbReference type="EMBL" id="KAJ5074422.1"/>
    </source>
</evidence>
<dbReference type="Proteomes" id="UP001149090">
    <property type="component" value="Unassembled WGS sequence"/>
</dbReference>
<dbReference type="GO" id="GO:0008017">
    <property type="term" value="F:microtubule binding"/>
    <property type="evidence" value="ECO:0007669"/>
    <property type="project" value="TreeGrafter"/>
</dbReference>
<evidence type="ECO:0000259" key="2">
    <source>
        <dbReference type="SMART" id="SM01349"/>
    </source>
</evidence>
<feature type="compositionally biased region" description="Low complexity" evidence="1">
    <location>
        <begin position="367"/>
        <end position="380"/>
    </location>
</feature>